<keyword evidence="1" id="KW-0812">Transmembrane</keyword>
<dbReference type="EMBL" id="KB705869">
    <property type="protein sequence ID" value="EMR70412.1"/>
    <property type="molecule type" value="Genomic_DNA"/>
</dbReference>
<keyword evidence="1" id="KW-1133">Transmembrane helix</keyword>
<organism evidence="2 3">
    <name type="scientific">Eutypa lata (strain UCR-EL1)</name>
    <name type="common">Grapevine dieback disease fungus</name>
    <name type="synonym">Eutypa armeniacae</name>
    <dbReference type="NCBI Taxonomy" id="1287681"/>
    <lineage>
        <taxon>Eukaryota</taxon>
        <taxon>Fungi</taxon>
        <taxon>Dikarya</taxon>
        <taxon>Ascomycota</taxon>
        <taxon>Pezizomycotina</taxon>
        <taxon>Sordariomycetes</taxon>
        <taxon>Xylariomycetidae</taxon>
        <taxon>Xylariales</taxon>
        <taxon>Diatrypaceae</taxon>
        <taxon>Eutypa</taxon>
    </lineage>
</organism>
<evidence type="ECO:0000313" key="3">
    <source>
        <dbReference type="Proteomes" id="UP000012174"/>
    </source>
</evidence>
<dbReference type="OrthoDB" id="5286874at2759"/>
<evidence type="ECO:0000256" key="1">
    <source>
        <dbReference type="SAM" id="Phobius"/>
    </source>
</evidence>
<protein>
    <submittedName>
        <fullName evidence="2">Putative mg2+ transporter protein</fullName>
    </submittedName>
</protein>
<keyword evidence="1" id="KW-0472">Membrane</keyword>
<sequence length="67" mass="7653">MLRNSSAANRNKIDITKDRHSNAICAFTIVTAIFGRLAHANRSTHLYLLLLTTCTAMNDNYHIFRME</sequence>
<dbReference type="Proteomes" id="UP000012174">
    <property type="component" value="Unassembled WGS sequence"/>
</dbReference>
<evidence type="ECO:0000313" key="2">
    <source>
        <dbReference type="EMBL" id="EMR70412.1"/>
    </source>
</evidence>
<proteinExistence type="predicted"/>
<dbReference type="AlphaFoldDB" id="M7T1H8"/>
<reference evidence="3" key="1">
    <citation type="journal article" date="2013" name="Genome Announc.">
        <title>Draft genome sequence of the grapevine dieback fungus Eutypa lata UCR-EL1.</title>
        <authorList>
            <person name="Blanco-Ulate B."/>
            <person name="Rolshausen P.E."/>
            <person name="Cantu D."/>
        </authorList>
    </citation>
    <scope>NUCLEOTIDE SEQUENCE [LARGE SCALE GENOMIC DNA]</scope>
    <source>
        <strain evidence="3">UCR-EL1</strain>
    </source>
</reference>
<dbReference type="KEGG" id="ela:UCREL1_2553"/>
<feature type="transmembrane region" description="Helical" evidence="1">
    <location>
        <begin position="21"/>
        <end position="39"/>
    </location>
</feature>
<gene>
    <name evidence="2" type="ORF">UCREL1_2553</name>
</gene>
<dbReference type="HOGENOM" id="CLU_2812349_0_0_1"/>
<keyword evidence="3" id="KW-1185">Reference proteome</keyword>
<accession>M7T1H8</accession>
<name>M7T1H8_EUTLA</name>